<organism evidence="1 2">
    <name type="scientific">Prauserella marina</name>
    <dbReference type="NCBI Taxonomy" id="530584"/>
    <lineage>
        <taxon>Bacteria</taxon>
        <taxon>Bacillati</taxon>
        <taxon>Actinomycetota</taxon>
        <taxon>Actinomycetes</taxon>
        <taxon>Pseudonocardiales</taxon>
        <taxon>Pseudonocardiaceae</taxon>
        <taxon>Prauserella</taxon>
    </lineage>
</organism>
<dbReference type="GO" id="GO:0030170">
    <property type="term" value="F:pyridoxal phosphate binding"/>
    <property type="evidence" value="ECO:0007669"/>
    <property type="project" value="InterPro"/>
</dbReference>
<name>A0A222VPA1_9PSEU</name>
<dbReference type="Proteomes" id="UP000199494">
    <property type="component" value="Unassembled WGS sequence"/>
</dbReference>
<accession>A0A222VPA1</accession>
<keyword evidence="2" id="KW-1185">Reference proteome</keyword>
<sequence>MNAWSGEVRAVYATEAAGAEMRELASGHLVAGVGLAGDRYALGTGLYSPKWHPDRQLTVIAKEVIDDVAVALGKPVDGVELRRNVVTHGVPLNSLVGIRFAVGETILYGGRLNVPCRYLERLTGKKVYSPLLGRSGLNCRILRGGTIRAGDVVRPLSTAEAAEVPFEEIG</sequence>
<dbReference type="PROSITE" id="PS51340">
    <property type="entry name" value="MOSC"/>
    <property type="match status" value="1"/>
</dbReference>
<dbReference type="InterPro" id="IPR005302">
    <property type="entry name" value="MoCF_Sase_C"/>
</dbReference>
<proteinExistence type="predicted"/>
<dbReference type="Gene3D" id="2.40.33.20">
    <property type="entry name" value="PK beta-barrel domain-like"/>
    <property type="match status" value="1"/>
</dbReference>
<dbReference type="KEGG" id="pmad:BAY61_12815"/>
<gene>
    <name evidence="1" type="ORF">SAMN05421630_101944</name>
</gene>
<reference evidence="1 2" key="1">
    <citation type="submission" date="2016-10" db="EMBL/GenBank/DDBJ databases">
        <authorList>
            <person name="de Groot N.N."/>
        </authorList>
    </citation>
    <scope>NUCLEOTIDE SEQUENCE [LARGE SCALE GENOMIC DNA]</scope>
    <source>
        <strain evidence="1 2">CGMCC 4.5506</strain>
    </source>
</reference>
<dbReference type="AlphaFoldDB" id="A0A222VPA1"/>
<dbReference type="EMBL" id="FMZE01000001">
    <property type="protein sequence ID" value="SDC24128.1"/>
    <property type="molecule type" value="Genomic_DNA"/>
</dbReference>
<evidence type="ECO:0000313" key="1">
    <source>
        <dbReference type="EMBL" id="SDC24128.1"/>
    </source>
</evidence>
<dbReference type="Pfam" id="PF03473">
    <property type="entry name" value="MOSC"/>
    <property type="match status" value="1"/>
</dbReference>
<dbReference type="GO" id="GO:0030151">
    <property type="term" value="F:molybdenum ion binding"/>
    <property type="evidence" value="ECO:0007669"/>
    <property type="project" value="InterPro"/>
</dbReference>
<dbReference type="RefSeq" id="WP_091797456.1">
    <property type="nucleotide sequence ID" value="NZ_CP016353.1"/>
</dbReference>
<evidence type="ECO:0000313" key="2">
    <source>
        <dbReference type="Proteomes" id="UP000199494"/>
    </source>
</evidence>
<dbReference type="PANTHER" id="PTHR36930">
    <property type="entry name" value="METAL-SULFUR CLUSTER BIOSYNTHESIS PROTEINS YUAD-RELATED"/>
    <property type="match status" value="1"/>
</dbReference>
<dbReference type="GO" id="GO:0003824">
    <property type="term" value="F:catalytic activity"/>
    <property type="evidence" value="ECO:0007669"/>
    <property type="project" value="InterPro"/>
</dbReference>
<protein>
    <submittedName>
        <fullName evidence="1">MOSC domain-containing protein</fullName>
    </submittedName>
</protein>
<dbReference type="InterPro" id="IPR052716">
    <property type="entry name" value="MOSC_domain"/>
</dbReference>
<dbReference type="OrthoDB" id="9786134at2"/>
<dbReference type="InterPro" id="IPR011037">
    <property type="entry name" value="Pyrv_Knase-like_insert_dom_sf"/>
</dbReference>
<dbReference type="PANTHER" id="PTHR36930:SF1">
    <property type="entry name" value="MOSC DOMAIN-CONTAINING PROTEIN"/>
    <property type="match status" value="1"/>
</dbReference>
<dbReference type="SUPFAM" id="SSF50800">
    <property type="entry name" value="PK beta-barrel domain-like"/>
    <property type="match status" value="1"/>
</dbReference>
<dbReference type="STRING" id="530584.SAMN05421630_101944"/>